<evidence type="ECO:0000256" key="1">
    <source>
        <dbReference type="ARBA" id="ARBA00022679"/>
    </source>
</evidence>
<evidence type="ECO:0000256" key="2">
    <source>
        <dbReference type="ARBA" id="ARBA00023315"/>
    </source>
</evidence>
<dbReference type="AlphaFoldDB" id="A0A382DIK5"/>
<dbReference type="SMART" id="SM00563">
    <property type="entry name" value="PlsC"/>
    <property type="match status" value="1"/>
</dbReference>
<dbReference type="CDD" id="cd07989">
    <property type="entry name" value="LPLAT_AGPAT-like"/>
    <property type="match status" value="1"/>
</dbReference>
<evidence type="ECO:0000313" key="4">
    <source>
        <dbReference type="EMBL" id="SVB37882.1"/>
    </source>
</evidence>
<accession>A0A382DIK5</accession>
<name>A0A382DIK5_9ZZZZ</name>
<dbReference type="PANTHER" id="PTHR10434:SF66">
    <property type="entry name" value="PHOSPHOLIPID_GLYCEROL ACYLTRANSFERASE DOMAIN-CONTAINING PROTEIN"/>
    <property type="match status" value="1"/>
</dbReference>
<proteinExistence type="predicted"/>
<dbReference type="Pfam" id="PF01553">
    <property type="entry name" value="Acyltransferase"/>
    <property type="match status" value="1"/>
</dbReference>
<dbReference type="GO" id="GO:0003841">
    <property type="term" value="F:1-acylglycerol-3-phosphate O-acyltransferase activity"/>
    <property type="evidence" value="ECO:0007669"/>
    <property type="project" value="TreeGrafter"/>
</dbReference>
<keyword evidence="1" id="KW-0808">Transferase</keyword>
<dbReference type="GO" id="GO:0006654">
    <property type="term" value="P:phosphatidic acid biosynthetic process"/>
    <property type="evidence" value="ECO:0007669"/>
    <property type="project" value="TreeGrafter"/>
</dbReference>
<dbReference type="InterPro" id="IPR002123">
    <property type="entry name" value="Plipid/glycerol_acylTrfase"/>
</dbReference>
<sequence length="189" mass="21085">MLFGGQWFRVKGIAPDPKKGPYLYMMNHESLFDPFMMVASIRHYFTGVGKVEQFSYPIWGYLAKQYGAIPIVRQHLDIAITSLVKAEEAIRKGVSMMIAPEGTRTLTGELGTFKKGPFHVAKNTGVTIIPMGLLGAYSAKSKSDWRIKPGVLTTVFGDPITNEDYANLSVEELQKLVKKKISELIKTKL</sequence>
<keyword evidence="2" id="KW-0012">Acyltransferase</keyword>
<feature type="domain" description="Phospholipid/glycerol acyltransferase" evidence="3">
    <location>
        <begin position="22"/>
        <end position="136"/>
    </location>
</feature>
<reference evidence="4" key="1">
    <citation type="submission" date="2018-05" db="EMBL/GenBank/DDBJ databases">
        <authorList>
            <person name="Lanie J.A."/>
            <person name="Ng W.-L."/>
            <person name="Kazmierczak K.M."/>
            <person name="Andrzejewski T.M."/>
            <person name="Davidsen T.M."/>
            <person name="Wayne K.J."/>
            <person name="Tettelin H."/>
            <person name="Glass J.I."/>
            <person name="Rusch D."/>
            <person name="Podicherti R."/>
            <person name="Tsui H.-C.T."/>
            <person name="Winkler M.E."/>
        </authorList>
    </citation>
    <scope>NUCLEOTIDE SEQUENCE</scope>
</reference>
<dbReference type="SUPFAM" id="SSF69593">
    <property type="entry name" value="Glycerol-3-phosphate (1)-acyltransferase"/>
    <property type="match status" value="1"/>
</dbReference>
<dbReference type="PANTHER" id="PTHR10434">
    <property type="entry name" value="1-ACYL-SN-GLYCEROL-3-PHOSPHATE ACYLTRANSFERASE"/>
    <property type="match status" value="1"/>
</dbReference>
<organism evidence="4">
    <name type="scientific">marine metagenome</name>
    <dbReference type="NCBI Taxonomy" id="408172"/>
    <lineage>
        <taxon>unclassified sequences</taxon>
        <taxon>metagenomes</taxon>
        <taxon>ecological metagenomes</taxon>
    </lineage>
</organism>
<gene>
    <name evidence="4" type="ORF">METZ01_LOCUS190736</name>
</gene>
<dbReference type="EMBL" id="UINC01039427">
    <property type="protein sequence ID" value="SVB37882.1"/>
    <property type="molecule type" value="Genomic_DNA"/>
</dbReference>
<evidence type="ECO:0000259" key="3">
    <source>
        <dbReference type="SMART" id="SM00563"/>
    </source>
</evidence>
<protein>
    <recommendedName>
        <fullName evidence="3">Phospholipid/glycerol acyltransferase domain-containing protein</fullName>
    </recommendedName>
</protein>